<keyword evidence="2" id="KW-1185">Reference proteome</keyword>
<dbReference type="GO" id="GO:0004497">
    <property type="term" value="F:monooxygenase activity"/>
    <property type="evidence" value="ECO:0007669"/>
    <property type="project" value="UniProtKB-KW"/>
</dbReference>
<keyword evidence="1" id="KW-0560">Oxidoreductase</keyword>
<reference evidence="1" key="1">
    <citation type="submission" date="2021-04" db="EMBL/GenBank/DDBJ databases">
        <title>Genome based classification of Actinospica acidithermotolerans sp. nov., an actinobacterium isolated from an Indonesian hot spring.</title>
        <authorList>
            <person name="Kusuma A.B."/>
            <person name="Putra K.E."/>
            <person name="Nafisah S."/>
            <person name="Loh J."/>
            <person name="Nouioui I."/>
            <person name="Goodfellow M."/>
        </authorList>
    </citation>
    <scope>NUCLEOTIDE SEQUENCE</scope>
    <source>
        <strain evidence="1">DSM 45618</strain>
    </source>
</reference>
<evidence type="ECO:0000313" key="1">
    <source>
        <dbReference type="EMBL" id="MBS2965951.1"/>
    </source>
</evidence>
<protein>
    <submittedName>
        <fullName evidence="1">Nitronate monooxygenase</fullName>
    </submittedName>
</protein>
<dbReference type="Proteomes" id="UP000677913">
    <property type="component" value="Unassembled WGS sequence"/>
</dbReference>
<dbReference type="PANTHER" id="PTHR32332:SF33">
    <property type="entry name" value="NITRONATE MONOOXYGENASE DOMAIN-CONTAINING PROTEIN"/>
    <property type="match status" value="1"/>
</dbReference>
<dbReference type="PANTHER" id="PTHR32332">
    <property type="entry name" value="2-NITROPROPANE DIOXYGENASE"/>
    <property type="match status" value="1"/>
</dbReference>
<dbReference type="Gene3D" id="3.20.20.70">
    <property type="entry name" value="Aldolase class I"/>
    <property type="match status" value="2"/>
</dbReference>
<keyword evidence="1" id="KW-0503">Monooxygenase</keyword>
<sequence>MTAEGSTAPQIIQGGMGVGVSGWRLAAAVARAGQLGVVSGTALDAVLARRLQRGDPGGHARRALEQLPLPGVAGRILARYFVPGGLAPRTPFRPVPRTALRHNQARAELTVAANFAEVYLAKEGHRGLVGVNYLEKIATASAEAAYGAMLAGVDYVLVGAGVPAQIPELLTELARQRPARLSVPVAGPDAGQEQHPLRFDPLAVFGAHRGPSRRPHLLAIVSSAVLAAYLVRSPATRPDGFVLEGADAGGHSAPPRGPLRLDEHGEPVYGERDRIDAAKVRALGLPFWLAGGYAGPRALAEAKAAGACGVQVGSAFALCEESDLRADLKREALARAVRGEMDVRADPNASPTGFPFKTAQLPGTLTEQDVYEGRRRLCDLGYLRTAYRTARGGIGYRCPAEPVEEYVAKGGRIEDTVGRRCLCNALTSTVGLGQTRAGGYAEAPLVTLGKDLGFLAHLLPAGAQGYSAADVIEHILAPS</sequence>
<dbReference type="InterPro" id="IPR013785">
    <property type="entry name" value="Aldolase_TIM"/>
</dbReference>
<comment type="caution">
    <text evidence="1">The sequence shown here is derived from an EMBL/GenBank/DDBJ whole genome shotgun (WGS) entry which is preliminary data.</text>
</comment>
<organism evidence="1 2">
    <name type="scientific">Actinocrinis puniceicyclus</name>
    <dbReference type="NCBI Taxonomy" id="977794"/>
    <lineage>
        <taxon>Bacteria</taxon>
        <taxon>Bacillati</taxon>
        <taxon>Actinomycetota</taxon>
        <taxon>Actinomycetes</taxon>
        <taxon>Catenulisporales</taxon>
        <taxon>Actinospicaceae</taxon>
        <taxon>Actinocrinis</taxon>
    </lineage>
</organism>
<proteinExistence type="predicted"/>
<evidence type="ECO:0000313" key="2">
    <source>
        <dbReference type="Proteomes" id="UP000677913"/>
    </source>
</evidence>
<dbReference type="EMBL" id="JAGSXH010000110">
    <property type="protein sequence ID" value="MBS2965951.1"/>
    <property type="molecule type" value="Genomic_DNA"/>
</dbReference>
<dbReference type="SUPFAM" id="SSF51412">
    <property type="entry name" value="Inosine monophosphate dehydrogenase (IMPDH)"/>
    <property type="match status" value="1"/>
</dbReference>
<accession>A0A8J7WP46</accession>
<gene>
    <name evidence="1" type="ORF">KGA66_23095</name>
</gene>
<name>A0A8J7WP46_9ACTN</name>
<dbReference type="Pfam" id="PF03060">
    <property type="entry name" value="NMO"/>
    <property type="match status" value="1"/>
</dbReference>
<dbReference type="AlphaFoldDB" id="A0A8J7WP46"/>